<evidence type="ECO:0000256" key="1">
    <source>
        <dbReference type="SAM" id="MobiDB-lite"/>
    </source>
</evidence>
<reference evidence="2" key="3">
    <citation type="submission" date="2015-04" db="UniProtKB">
        <authorList>
            <consortium name="EnsemblPlants"/>
        </authorList>
    </citation>
    <scope>IDENTIFICATION</scope>
</reference>
<accession>A0A0D9VQP5</accession>
<organism evidence="2 3">
    <name type="scientific">Leersia perrieri</name>
    <dbReference type="NCBI Taxonomy" id="77586"/>
    <lineage>
        <taxon>Eukaryota</taxon>
        <taxon>Viridiplantae</taxon>
        <taxon>Streptophyta</taxon>
        <taxon>Embryophyta</taxon>
        <taxon>Tracheophyta</taxon>
        <taxon>Spermatophyta</taxon>
        <taxon>Magnoliopsida</taxon>
        <taxon>Liliopsida</taxon>
        <taxon>Poales</taxon>
        <taxon>Poaceae</taxon>
        <taxon>BOP clade</taxon>
        <taxon>Oryzoideae</taxon>
        <taxon>Oryzeae</taxon>
        <taxon>Oryzinae</taxon>
        <taxon>Leersia</taxon>
    </lineage>
</organism>
<dbReference type="Gramene" id="LPERR03G06250.1">
    <property type="protein sequence ID" value="LPERR03G06250.1"/>
    <property type="gene ID" value="LPERR03G06250"/>
</dbReference>
<dbReference type="AlphaFoldDB" id="A0A0D9VQP5"/>
<sequence>MRAHSPAYIHRTHATGVTGPWRRRVSFVSLPGDGDRSGAAPPPSCGVRTHRRRRGGVDRGKYQAMQRSCEGTQCEREEEGVEEG</sequence>
<dbReference type="HOGENOM" id="CLU_2530737_0_0_1"/>
<evidence type="ECO:0000313" key="2">
    <source>
        <dbReference type="EnsemblPlants" id="LPERR03G06250.1"/>
    </source>
</evidence>
<protein>
    <submittedName>
        <fullName evidence="2">Uncharacterized protein</fullName>
    </submittedName>
</protein>
<dbReference type="EnsemblPlants" id="LPERR03G06250.1">
    <property type="protein sequence ID" value="LPERR03G06250.1"/>
    <property type="gene ID" value="LPERR03G06250"/>
</dbReference>
<evidence type="ECO:0000313" key="3">
    <source>
        <dbReference type="Proteomes" id="UP000032180"/>
    </source>
</evidence>
<reference evidence="2 3" key="1">
    <citation type="submission" date="2012-08" db="EMBL/GenBank/DDBJ databases">
        <title>Oryza genome evolution.</title>
        <authorList>
            <person name="Wing R.A."/>
        </authorList>
    </citation>
    <scope>NUCLEOTIDE SEQUENCE</scope>
</reference>
<keyword evidence="3" id="KW-1185">Reference proteome</keyword>
<feature type="region of interest" description="Disordered" evidence="1">
    <location>
        <begin position="29"/>
        <end position="64"/>
    </location>
</feature>
<name>A0A0D9VQP5_9ORYZ</name>
<dbReference type="Proteomes" id="UP000032180">
    <property type="component" value="Chromosome 3"/>
</dbReference>
<proteinExistence type="predicted"/>
<reference evidence="3" key="2">
    <citation type="submission" date="2013-12" db="EMBL/GenBank/DDBJ databases">
        <authorList>
            <person name="Yu Y."/>
            <person name="Lee S."/>
            <person name="de Baynast K."/>
            <person name="Wissotski M."/>
            <person name="Liu L."/>
            <person name="Talag J."/>
            <person name="Goicoechea J."/>
            <person name="Angelova A."/>
            <person name="Jetty R."/>
            <person name="Kudrna D."/>
            <person name="Golser W."/>
            <person name="Rivera L."/>
            <person name="Zhang J."/>
            <person name="Wing R."/>
        </authorList>
    </citation>
    <scope>NUCLEOTIDE SEQUENCE</scope>
</reference>